<feature type="compositionally biased region" description="Basic and acidic residues" evidence="1">
    <location>
        <begin position="14"/>
        <end position="23"/>
    </location>
</feature>
<feature type="domain" description="Signal recognition particle SRP54 helical bundle" evidence="2">
    <location>
        <begin position="54"/>
        <end position="115"/>
    </location>
</feature>
<dbReference type="InterPro" id="IPR042101">
    <property type="entry name" value="SRP54_N_sf"/>
</dbReference>
<dbReference type="EMBL" id="FQYL01000023">
    <property type="protein sequence ID" value="SHJ31228.1"/>
    <property type="molecule type" value="Genomic_DNA"/>
</dbReference>
<evidence type="ECO:0000313" key="4">
    <source>
        <dbReference type="Proteomes" id="UP000184390"/>
    </source>
</evidence>
<dbReference type="SUPFAM" id="SSF47364">
    <property type="entry name" value="Domain of the SRP/SRP receptor G-proteins"/>
    <property type="match status" value="1"/>
</dbReference>
<dbReference type="InterPro" id="IPR013822">
    <property type="entry name" value="Signal_recog_particl_SRP54_hlx"/>
</dbReference>
<dbReference type="RefSeq" id="WP_256624189.1">
    <property type="nucleotide sequence ID" value="NZ_FQYL01000023.1"/>
</dbReference>
<organism evidence="3 4">
    <name type="scientific">Actinomyces denticolens</name>
    <dbReference type="NCBI Taxonomy" id="52767"/>
    <lineage>
        <taxon>Bacteria</taxon>
        <taxon>Bacillati</taxon>
        <taxon>Actinomycetota</taxon>
        <taxon>Actinomycetes</taxon>
        <taxon>Actinomycetales</taxon>
        <taxon>Actinomycetaceae</taxon>
        <taxon>Actinomyces</taxon>
    </lineage>
</organism>
<evidence type="ECO:0000313" key="3">
    <source>
        <dbReference type="EMBL" id="SHJ31228.1"/>
    </source>
</evidence>
<feature type="compositionally biased region" description="Basic and acidic residues" evidence="1">
    <location>
        <begin position="37"/>
        <end position="51"/>
    </location>
</feature>
<reference evidence="3 4" key="1">
    <citation type="submission" date="2016-11" db="EMBL/GenBank/DDBJ databases">
        <authorList>
            <person name="Varghese N."/>
            <person name="Submissions S."/>
        </authorList>
    </citation>
    <scope>NUCLEOTIDE SEQUENCE [LARGE SCALE GENOMIC DNA]</scope>
    <source>
        <strain evidence="3 4">PA</strain>
    </source>
</reference>
<dbReference type="InterPro" id="IPR036225">
    <property type="entry name" value="SRP/SRP_N"/>
</dbReference>
<evidence type="ECO:0000259" key="2">
    <source>
        <dbReference type="SMART" id="SM00963"/>
    </source>
</evidence>
<gene>
    <name evidence="3" type="ORF">SAMN05216246_1237</name>
</gene>
<evidence type="ECO:0000256" key="1">
    <source>
        <dbReference type="SAM" id="MobiDB-lite"/>
    </source>
</evidence>
<feature type="region of interest" description="Disordered" evidence="1">
    <location>
        <begin position="1"/>
        <end position="62"/>
    </location>
</feature>
<sequence>MVGDVGDLTPAHTCGDERGDHQGRGCTGADPTGAAPESKHRNHGQDREHHQPVLSRGDLSESDWEEIEDTLLTSDLGVEVTMELMDGLRTQAKVLGTSDPEAIRGVLRSGLLELVDPTMDRSLNLARPALAEGSGLPAG</sequence>
<dbReference type="Gene3D" id="1.20.120.140">
    <property type="entry name" value="Signal recognition particle SRP54, nucleotide-binding domain"/>
    <property type="match status" value="1"/>
</dbReference>
<name>A0ABY1IKN3_9ACTO</name>
<keyword evidence="4" id="KW-1185">Reference proteome</keyword>
<proteinExistence type="predicted"/>
<feature type="non-terminal residue" evidence="3">
    <location>
        <position position="139"/>
    </location>
</feature>
<comment type="caution">
    <text evidence="3">The sequence shown here is derived from an EMBL/GenBank/DDBJ whole genome shotgun (WGS) entry which is preliminary data.</text>
</comment>
<accession>A0ABY1IKN3</accession>
<dbReference type="Proteomes" id="UP000184390">
    <property type="component" value="Unassembled WGS sequence"/>
</dbReference>
<dbReference type="SMART" id="SM00963">
    <property type="entry name" value="SRP54_N"/>
    <property type="match status" value="1"/>
</dbReference>
<dbReference type="Pfam" id="PF02881">
    <property type="entry name" value="SRP54_N"/>
    <property type="match status" value="1"/>
</dbReference>
<protein>
    <submittedName>
        <fullName evidence="3">SRP54-type protein, helical bundle domain</fullName>
    </submittedName>
</protein>